<dbReference type="InterPro" id="IPR011009">
    <property type="entry name" value="Kinase-like_dom_sf"/>
</dbReference>
<reference evidence="31" key="1">
    <citation type="journal article" date="2013" name="Nature">
        <title>The genomes of four tapeworm species reveal adaptations to parasitism.</title>
        <authorList>
            <person name="Tsai I.J."/>
            <person name="Zarowiecki M."/>
            <person name="Holroyd N."/>
            <person name="Garciarrubio A."/>
            <person name="Sanchez-Flores A."/>
            <person name="Brooks K.L."/>
            <person name="Tracey A."/>
            <person name="Bobes R.J."/>
            <person name="Fragoso G."/>
            <person name="Sciutto E."/>
            <person name="Aslett M."/>
            <person name="Beasley H."/>
            <person name="Bennett H.M."/>
            <person name="Cai J."/>
            <person name="Camicia F."/>
            <person name="Clark R."/>
            <person name="Cucher M."/>
            <person name="De Silva N."/>
            <person name="Day T.A."/>
            <person name="Deplazes P."/>
            <person name="Estrada K."/>
            <person name="Fernandez C."/>
            <person name="Holland P.W."/>
            <person name="Hou J."/>
            <person name="Hu S."/>
            <person name="Huckvale T."/>
            <person name="Hung S.S."/>
            <person name="Kamenetzky L."/>
            <person name="Keane J.A."/>
            <person name="Kiss F."/>
            <person name="Koziol U."/>
            <person name="Lambert O."/>
            <person name="Liu K."/>
            <person name="Luo X."/>
            <person name="Luo Y."/>
            <person name="Macchiaroli N."/>
            <person name="Nichol S."/>
            <person name="Paps J."/>
            <person name="Parkinson J."/>
            <person name="Pouchkina-Stantcheva N."/>
            <person name="Riddiford N."/>
            <person name="Rosenzvit M."/>
            <person name="Salinas G."/>
            <person name="Wasmuth J.D."/>
            <person name="Zamanian M."/>
            <person name="Zheng Y."/>
            <person name="Cai X."/>
            <person name="Soberon X."/>
            <person name="Olson P.D."/>
            <person name="Laclette J.P."/>
            <person name="Brehm K."/>
            <person name="Berriman M."/>
            <person name="Garciarrubio A."/>
            <person name="Bobes R.J."/>
            <person name="Fragoso G."/>
            <person name="Sanchez-Flores A."/>
            <person name="Estrada K."/>
            <person name="Cevallos M.A."/>
            <person name="Morett E."/>
            <person name="Gonzalez V."/>
            <person name="Portillo T."/>
            <person name="Ochoa-Leyva A."/>
            <person name="Jose M.V."/>
            <person name="Sciutto E."/>
            <person name="Landa A."/>
            <person name="Jimenez L."/>
            <person name="Valdes V."/>
            <person name="Carrero J.C."/>
            <person name="Larralde C."/>
            <person name="Morales-Montor J."/>
            <person name="Limon-Lason J."/>
            <person name="Soberon X."/>
            <person name="Laclette J.P."/>
        </authorList>
    </citation>
    <scope>NUCLEOTIDE SEQUENCE [LARGE SCALE GENOMIC DNA]</scope>
</reference>
<dbReference type="OMA" id="CQWEADS"/>
<evidence type="ECO:0000256" key="13">
    <source>
        <dbReference type="ARBA" id="ARBA00022837"/>
    </source>
</evidence>
<evidence type="ECO:0000256" key="7">
    <source>
        <dbReference type="ARBA" id="ARBA00022679"/>
    </source>
</evidence>
<feature type="domain" description="RCK N-terminal" evidence="30">
    <location>
        <begin position="764"/>
        <end position="908"/>
    </location>
</feature>
<evidence type="ECO:0000259" key="28">
    <source>
        <dbReference type="PROSITE" id="PS50011"/>
    </source>
</evidence>
<keyword evidence="5" id="KW-0723">Serine/threonine-protein kinase</keyword>
<feature type="region of interest" description="Disordered" evidence="26">
    <location>
        <begin position="1512"/>
        <end position="1575"/>
    </location>
</feature>
<keyword evidence="7" id="KW-0808">Transferase</keyword>
<dbReference type="InterPro" id="IPR005821">
    <property type="entry name" value="Ion_trans_dom"/>
</dbReference>
<evidence type="ECO:0000256" key="16">
    <source>
        <dbReference type="ARBA" id="ARBA00022882"/>
    </source>
</evidence>
<feature type="compositionally biased region" description="Polar residues" evidence="26">
    <location>
        <begin position="1161"/>
        <end position="1171"/>
    </location>
</feature>
<dbReference type="InterPro" id="IPR003148">
    <property type="entry name" value="RCK_N"/>
</dbReference>
<dbReference type="FunFam" id="3.40.50.720:FF:000005">
    <property type="entry name" value="calcium-activated potassium channel subunit alpha-1 isoform X6"/>
    <property type="match status" value="1"/>
</dbReference>
<dbReference type="Gene3D" id="3.40.50.720">
    <property type="entry name" value="NAD(P)-binding Rossmann-like Domain"/>
    <property type="match status" value="2"/>
</dbReference>
<evidence type="ECO:0000313" key="32">
    <source>
        <dbReference type="Proteomes" id="UP000017246"/>
    </source>
</evidence>
<dbReference type="GO" id="GO:0060072">
    <property type="term" value="F:large conductance calcium-activated potassium channel activity"/>
    <property type="evidence" value="ECO:0007669"/>
    <property type="project" value="TreeGrafter"/>
</dbReference>
<dbReference type="GO" id="GO:0045211">
    <property type="term" value="C:postsynaptic membrane"/>
    <property type="evidence" value="ECO:0007669"/>
    <property type="project" value="TreeGrafter"/>
</dbReference>
<evidence type="ECO:0000256" key="11">
    <source>
        <dbReference type="ARBA" id="ARBA00022777"/>
    </source>
</evidence>
<feature type="transmembrane region" description="Helical" evidence="27">
    <location>
        <begin position="157"/>
        <end position="173"/>
    </location>
</feature>
<dbReference type="SUPFAM" id="SSF103243">
    <property type="entry name" value="KA1-like"/>
    <property type="match status" value="1"/>
</dbReference>
<dbReference type="Pfam" id="PF02149">
    <property type="entry name" value="KA1"/>
    <property type="match status" value="1"/>
</dbReference>
<dbReference type="PANTHER" id="PTHR10027:SF33">
    <property type="entry name" value="CALCIUM-ACTIVATED POTASSIUM CHANNEL SUBUNIT ALPHA-1-RELATED"/>
    <property type="match status" value="1"/>
</dbReference>
<evidence type="ECO:0000256" key="26">
    <source>
        <dbReference type="SAM" id="MobiDB-lite"/>
    </source>
</evidence>
<dbReference type="PRINTS" id="PR01449">
    <property type="entry name" value="BKCHANNELA"/>
</dbReference>
<keyword evidence="16" id="KW-0851">Voltage-gated channel</keyword>
<dbReference type="InterPro" id="IPR048735">
    <property type="entry name" value="Slowpoke-like_C"/>
</dbReference>
<keyword evidence="12" id="KW-0631">Potassium channel</keyword>
<keyword evidence="8 27" id="KW-0812">Transmembrane</keyword>
<accession>A0A087VZ28</accession>
<dbReference type="eggNOG" id="KOG1420">
    <property type="taxonomic scope" value="Eukaryota"/>
</dbReference>
<evidence type="ECO:0000256" key="20">
    <source>
        <dbReference type="ARBA" id="ARBA00023136"/>
    </source>
</evidence>
<dbReference type="FunFam" id="1.10.287.70:FF:000015">
    <property type="entry name" value="Calcium-activated potassium channel subunit alpha-1 isoform X7"/>
    <property type="match status" value="1"/>
</dbReference>
<dbReference type="Gene3D" id="1.10.287.70">
    <property type="match status" value="1"/>
</dbReference>
<feature type="transmembrane region" description="Helical" evidence="27">
    <location>
        <begin position="25"/>
        <end position="55"/>
    </location>
</feature>
<sequence>MKYSTYLNFSQGLRPTPLGCLEDRLWYTFIIASLTVLTAGFTTVLVVRLILWIYYKIQLPRCERHRETWRGRKAKTHTLTHRPSIGAIGTQLKECLGDSLSGQRISGRIIHIAVFSLNVAAFIIYSLDATQLHYEPGRQGLEICVPIYADPFQKVDFLFNVIFLCYFLIRFIVSDDRLLFWFELYSLVDIFTIPPAFLSLYLGRNWLGLRFVRCLSILSLTDVLQYLNIIKSSTAIRLSYLVTFFAGFVISAAGFIHLVENSGDPPMYLNQQNFTYFECLYLTIVTMTTVGYGDLTCQTTTGRAFMVVFILGALAVFANAVPEIADILDSRTKYGGTYVTRLGKPHLILCGHITFTSVKNFLSDFLHKDRENVVTQIVILDQKAPNLEMEGLLKRYENQVHYFQGSVMVTRDLTRVGLENADACLVLANKYSNDPDAEDATNIMRVISIKNSCANIKVIVQLMQYHNKTYLLNIPNWDWRRGDDAICVAELKLGFLAQNCLAPGFSTLLANLFTMRTYRKSESQGVNWLNDYMEGAGMEMYTEQFSPSFEKMTFAAAAELCFSRLRLLLIAVQCKGSLETHIVINPNSSTKITANTQGFFIAQSAEEAKRAALYCKRCHSNVEMHQVKLCPCVKSSQMNRAKSIFSRLLDSSSAIEPTLPVAVGTATNCLSPLIVSTSASSSHLDLAWLARGGGTGISNHLSWHGGTFQHHGGASVDGHKPPGDQSANTSCQFDATGMFHWCPERNIKTCLLDDEQPATTKNFTDHIVVCIFADYRSPIIGLRSFIMPLRASNLHLHDLKTVVLVGNLDYIKREWKTLANFPGIWVLPGSPLSKANLRSVNVNLASMCVILSSKSDNTIEDLTLADKEAILCSLNVKAMDFSDVDTTYMESSCTAIKHMTLRRDDNVSSFKRPSRNRVQNLILNKSHHQSGSTHSVDPDTPAVFYRPPRFISRNGATIPMATELAFDMNVQFLDQEDDDEGGELFMTQPFACGTAFTISVLDSLMSTAYFNESALTLIRSLVTGGSTPLLEKILAEGAGMRGGSAASTSRACRERCRLAQLTLTGNTLGKFAVQGTPFEKLFLAALREYGILIIGIYRLLRWCDLGDGSPVCHRRFVITNPPPTLPLHPTDWIFCLVPHQHILEPITSRSRCVHPKMEATVQENTGQSTKKSSPREEVNSSESGGKTPKGRTLSPHSSKEDKTLNSLQPKNNVREGHEASPPTSGLPVSRPTKSNVGKYKLVRTIVRLLEIIENDEVICLVQEYANGGEIFDYLVAHGKMHEKEARSKFRQLVSAIDYCHSRNIVHRDLKAENILLDSQLNVKVADFGLANIFTPDQKLSTFCGSPPYAAPELFLGIRYHGPGVDVWSMGVLLFTLVVGHLPFDATDLRELRTKILTVRYNLGRGEVSNDLLALLKKMLVLDPRDRYSLRAIMNDRWLNTGYDSVMTPYAEPSQIHLNEIYVEHMLRLGFTEVDLMNSVLTPGFDHVYATYSLLPEMLKKQSMNIPSLEVIPKTSSESSGGGGGGGRKGTAVGRFTVEPATETPRRQPGLRAHHLQQQMPTVPPGSHNAPISSNYSATSSLPAALKRAFVNMGRSLTGQGSSSTTATSTASNTFSATAATPSNGPEQPSVEAGGMTVKHYRPKDLQPRRMSLPVNTRSHSKHHQTTPVSVTPAPVPLSSRQKRGGQSRGQHSTNATTTAATSASVGAMASGVRSAKTELPGISVTSPGQQQQHHHHHHHHHNATPTASHSSSSSNREEATSGDASASAAVAKVAENIVEDVVENVREEFKEAGGGVGSAQARASDAVVVVVEGKNLGSAASQMALNPTAAAAAVAAASLSADSGHHSTSTEQRRSHDIPGYNSPQSSAHQSTWTRNFLRALGSFLQGPSKQASAPTQLIGGGKRQIYSKPREVRNPWGVHVTSTKTASELMNEMKHALKAVRGCQWEADSQWMYLLHCGWSEVLSDSSNTEGSMEIAQVGSEAETRAGTSTGLGELEGTRGVASSSVSSDMLQWEMEVCSIPRLHQRAVCLKRIRGSAIQFQKVATQVMAALRP</sequence>
<evidence type="ECO:0000256" key="1">
    <source>
        <dbReference type="ARBA" id="ARBA00004651"/>
    </source>
</evidence>
<evidence type="ECO:0000256" key="24">
    <source>
        <dbReference type="ARBA" id="ARBA00047899"/>
    </source>
</evidence>
<protein>
    <recommendedName>
        <fullName evidence="2">non-specific serine/threonine protein kinase</fullName>
        <ecNumber evidence="2">2.7.11.1</ecNumber>
    </recommendedName>
    <alternativeName>
        <fullName evidence="22">BK channel</fullName>
    </alternativeName>
</protein>
<dbReference type="Proteomes" id="UP000017246">
    <property type="component" value="Unassembled WGS sequence"/>
</dbReference>
<dbReference type="GO" id="GO:0106310">
    <property type="term" value="F:protein serine kinase activity"/>
    <property type="evidence" value="ECO:0007669"/>
    <property type="project" value="RHEA"/>
</dbReference>
<feature type="transmembrane region" description="Helical" evidence="27">
    <location>
        <begin position="109"/>
        <end position="127"/>
    </location>
</feature>
<dbReference type="PROSITE" id="PS00108">
    <property type="entry name" value="PROTEIN_KINASE_ST"/>
    <property type="match status" value="1"/>
</dbReference>
<evidence type="ECO:0000256" key="4">
    <source>
        <dbReference type="ARBA" id="ARBA00022475"/>
    </source>
</evidence>
<evidence type="ECO:0000256" key="23">
    <source>
        <dbReference type="ARBA" id="ARBA00038181"/>
    </source>
</evidence>
<evidence type="ECO:0000256" key="17">
    <source>
        <dbReference type="ARBA" id="ARBA00022958"/>
    </source>
</evidence>
<dbReference type="SUPFAM" id="SSF56112">
    <property type="entry name" value="Protein kinase-like (PK-like)"/>
    <property type="match status" value="1"/>
</dbReference>
<evidence type="ECO:0000256" key="8">
    <source>
        <dbReference type="ARBA" id="ARBA00022692"/>
    </source>
</evidence>
<evidence type="ECO:0000313" key="31">
    <source>
        <dbReference type="EMBL" id="CDI97570.1"/>
    </source>
</evidence>
<evidence type="ECO:0000259" key="30">
    <source>
        <dbReference type="PROSITE" id="PS51201"/>
    </source>
</evidence>
<feature type="transmembrane region" description="Helical" evidence="27">
    <location>
        <begin position="274"/>
        <end position="292"/>
    </location>
</feature>
<keyword evidence="17" id="KW-0630">Potassium</keyword>
<keyword evidence="4" id="KW-1003">Cell membrane</keyword>
<feature type="domain" description="KA1" evidence="29">
    <location>
        <begin position="2005"/>
        <end position="2054"/>
    </location>
</feature>
<dbReference type="InterPro" id="IPR057380">
    <property type="entry name" value="UBA_SIK1/2/3"/>
</dbReference>
<feature type="region of interest" description="Disordered" evidence="26">
    <location>
        <begin position="1842"/>
        <end position="1869"/>
    </location>
</feature>
<evidence type="ECO:0000259" key="29">
    <source>
        <dbReference type="PROSITE" id="PS50032"/>
    </source>
</evidence>
<dbReference type="SUPFAM" id="SSF51735">
    <property type="entry name" value="NAD(P)-binding Rossmann-fold domains"/>
    <property type="match status" value="1"/>
</dbReference>
<dbReference type="SMART" id="SM00220">
    <property type="entry name" value="S_TKc"/>
    <property type="match status" value="1"/>
</dbReference>
<keyword evidence="32" id="KW-1185">Reference proteome</keyword>
<proteinExistence type="inferred from homology"/>
<dbReference type="Pfam" id="PF21014">
    <property type="entry name" value="Slowpoke_C"/>
    <property type="match status" value="1"/>
</dbReference>
<dbReference type="PROSITE" id="PS50011">
    <property type="entry name" value="PROTEIN_KINASE_DOM"/>
    <property type="match status" value="1"/>
</dbReference>
<evidence type="ECO:0000256" key="22">
    <source>
        <dbReference type="ARBA" id="ARBA00029579"/>
    </source>
</evidence>
<feature type="region of interest" description="Disordered" evidence="26">
    <location>
        <begin position="1596"/>
        <end position="1634"/>
    </location>
</feature>
<keyword evidence="21 31" id="KW-0407">Ion channel</keyword>
<dbReference type="InterPro" id="IPR008271">
    <property type="entry name" value="Ser/Thr_kinase_AS"/>
</dbReference>
<name>A0A087VZ28_ECHMU</name>
<feature type="transmembrane region" description="Helical" evidence="27">
    <location>
        <begin position="304"/>
        <end position="321"/>
    </location>
</feature>
<feature type="transmembrane region" description="Helical" evidence="27">
    <location>
        <begin position="239"/>
        <end position="259"/>
    </location>
</feature>
<dbReference type="Pfam" id="PF00069">
    <property type="entry name" value="Pkinase"/>
    <property type="match status" value="1"/>
</dbReference>
<keyword evidence="13" id="KW-0106">Calcium</keyword>
<keyword evidence="15" id="KW-0460">Magnesium</keyword>
<evidence type="ECO:0000256" key="6">
    <source>
        <dbReference type="ARBA" id="ARBA00022538"/>
    </source>
</evidence>
<evidence type="ECO:0000256" key="18">
    <source>
        <dbReference type="ARBA" id="ARBA00022989"/>
    </source>
</evidence>
<keyword evidence="19" id="KW-0406">Ion transport</keyword>
<gene>
    <name evidence="31" type="ORF">EmuJ_000135700</name>
</gene>
<dbReference type="eggNOG" id="KOG0586">
    <property type="taxonomic scope" value="Eukaryota"/>
</dbReference>
<dbReference type="Pfam" id="PF22614">
    <property type="entry name" value="Slo-like_RCK"/>
    <property type="match status" value="2"/>
</dbReference>
<evidence type="ECO:0000256" key="12">
    <source>
        <dbReference type="ARBA" id="ARBA00022826"/>
    </source>
</evidence>
<feature type="compositionally biased region" description="Gly residues" evidence="26">
    <location>
        <begin position="1519"/>
        <end position="1528"/>
    </location>
</feature>
<evidence type="ECO:0000256" key="10">
    <source>
        <dbReference type="ARBA" id="ARBA00022741"/>
    </source>
</evidence>
<comment type="catalytic activity">
    <reaction evidence="24">
        <text>L-threonyl-[protein] + ATP = O-phospho-L-threonyl-[protein] + ADP + H(+)</text>
        <dbReference type="Rhea" id="RHEA:46608"/>
        <dbReference type="Rhea" id="RHEA-COMP:11060"/>
        <dbReference type="Rhea" id="RHEA-COMP:11605"/>
        <dbReference type="ChEBI" id="CHEBI:15378"/>
        <dbReference type="ChEBI" id="CHEBI:30013"/>
        <dbReference type="ChEBI" id="CHEBI:30616"/>
        <dbReference type="ChEBI" id="CHEBI:61977"/>
        <dbReference type="ChEBI" id="CHEBI:456216"/>
        <dbReference type="EC" id="2.7.11.1"/>
    </reaction>
</comment>
<dbReference type="GO" id="GO:0034702">
    <property type="term" value="C:monoatomic ion channel complex"/>
    <property type="evidence" value="ECO:0007669"/>
    <property type="project" value="UniProtKB-KW"/>
</dbReference>
<organism evidence="31 32">
    <name type="scientific">Echinococcus multilocularis</name>
    <name type="common">Fox tapeworm</name>
    <dbReference type="NCBI Taxonomy" id="6211"/>
    <lineage>
        <taxon>Eukaryota</taxon>
        <taxon>Metazoa</taxon>
        <taxon>Spiralia</taxon>
        <taxon>Lophotrochozoa</taxon>
        <taxon>Platyhelminthes</taxon>
        <taxon>Cestoda</taxon>
        <taxon>Eucestoda</taxon>
        <taxon>Cyclophyllidea</taxon>
        <taxon>Taeniidae</taxon>
        <taxon>Echinococcus</taxon>
    </lineage>
</organism>
<dbReference type="Gene3D" id="3.30.310.80">
    <property type="entry name" value="Kinase associated domain 1, KA1"/>
    <property type="match status" value="1"/>
</dbReference>
<dbReference type="Pfam" id="PF00520">
    <property type="entry name" value="Ion_trans"/>
    <property type="match status" value="1"/>
</dbReference>
<dbReference type="OrthoDB" id="10035564at2759"/>
<evidence type="ECO:0000256" key="3">
    <source>
        <dbReference type="ARBA" id="ARBA00022448"/>
    </source>
</evidence>
<dbReference type="STRING" id="6211.A0A087VZ28"/>
<dbReference type="InterPro" id="IPR047871">
    <property type="entry name" value="K_chnl_Slo-like"/>
</dbReference>
<evidence type="ECO:0000256" key="19">
    <source>
        <dbReference type="ARBA" id="ARBA00023065"/>
    </source>
</evidence>
<feature type="domain" description="RCK N-terminal" evidence="30">
    <location>
        <begin position="344"/>
        <end position="490"/>
    </location>
</feature>
<comment type="subcellular location">
    <subcellularLocation>
        <location evidence="1">Cell membrane</location>
        <topology evidence="1">Multi-pass membrane protein</topology>
    </subcellularLocation>
</comment>
<feature type="region of interest" description="Disordered" evidence="26">
    <location>
        <begin position="1654"/>
        <end position="1767"/>
    </location>
</feature>
<evidence type="ECO:0000256" key="15">
    <source>
        <dbReference type="ARBA" id="ARBA00022842"/>
    </source>
</evidence>
<keyword evidence="14" id="KW-0067">ATP-binding</keyword>
<feature type="compositionally biased region" description="Low complexity" evidence="26">
    <location>
        <begin position="1988"/>
        <end position="2000"/>
    </location>
</feature>
<comment type="catalytic activity">
    <reaction evidence="25">
        <text>L-seryl-[protein] + ATP = O-phospho-L-seryl-[protein] + ADP + H(+)</text>
        <dbReference type="Rhea" id="RHEA:17989"/>
        <dbReference type="Rhea" id="RHEA-COMP:9863"/>
        <dbReference type="Rhea" id="RHEA-COMP:11604"/>
        <dbReference type="ChEBI" id="CHEBI:15378"/>
        <dbReference type="ChEBI" id="CHEBI:29999"/>
        <dbReference type="ChEBI" id="CHEBI:30616"/>
        <dbReference type="ChEBI" id="CHEBI:83421"/>
        <dbReference type="ChEBI" id="CHEBI:456216"/>
        <dbReference type="EC" id="2.7.11.1"/>
    </reaction>
</comment>
<dbReference type="PROSITE" id="PS50032">
    <property type="entry name" value="KA1"/>
    <property type="match status" value="1"/>
</dbReference>
<dbReference type="PROSITE" id="PS51201">
    <property type="entry name" value="RCK_N"/>
    <property type="match status" value="2"/>
</dbReference>
<evidence type="ECO:0000256" key="21">
    <source>
        <dbReference type="ARBA" id="ARBA00023303"/>
    </source>
</evidence>
<comment type="similarity">
    <text evidence="23">Belongs to the protein kinase superfamily. CAMK Ser/Thr protein kinase family. Smok subfamily.</text>
</comment>
<dbReference type="FunFam" id="1.10.510.10:FF:000002">
    <property type="entry name" value="Non-specific serine/threonine protein kinase"/>
    <property type="match status" value="1"/>
</dbReference>
<dbReference type="PANTHER" id="PTHR10027">
    <property type="entry name" value="CALCIUM-ACTIVATED POTASSIUM CHANNEL ALPHA CHAIN"/>
    <property type="match status" value="1"/>
</dbReference>
<dbReference type="EC" id="2.7.11.1" evidence="2"/>
<keyword evidence="11" id="KW-0418">Kinase</keyword>
<evidence type="ECO:0000256" key="2">
    <source>
        <dbReference type="ARBA" id="ARBA00012513"/>
    </source>
</evidence>
<feature type="region of interest" description="Disordered" evidence="26">
    <location>
        <begin position="1160"/>
        <end position="1233"/>
    </location>
</feature>
<feature type="transmembrane region" description="Helical" evidence="27">
    <location>
        <begin position="207"/>
        <end position="227"/>
    </location>
</feature>
<evidence type="ECO:0000256" key="5">
    <source>
        <dbReference type="ARBA" id="ARBA00022527"/>
    </source>
</evidence>
<feature type="compositionally biased region" description="Low complexity" evidence="26">
    <location>
        <begin position="1692"/>
        <end position="1714"/>
    </location>
</feature>
<feature type="compositionally biased region" description="Low complexity" evidence="26">
    <location>
        <begin position="1665"/>
        <end position="1679"/>
    </location>
</feature>
<feature type="domain" description="Protein kinase" evidence="28">
    <location>
        <begin position="1178"/>
        <end position="1438"/>
    </location>
</feature>
<dbReference type="Gene3D" id="1.10.510.10">
    <property type="entry name" value="Transferase(Phosphotransferase) domain 1"/>
    <property type="match status" value="1"/>
</dbReference>
<dbReference type="InterPro" id="IPR003929">
    <property type="entry name" value="K_chnl_BK_asu"/>
</dbReference>
<reference evidence="31" key="2">
    <citation type="submission" date="2015-11" db="EMBL/GenBank/DDBJ databases">
        <authorList>
            <person name="Zhang Y."/>
            <person name="Guo Z."/>
        </authorList>
    </citation>
    <scope>NUCLEOTIDE SEQUENCE</scope>
</reference>
<feature type="compositionally biased region" description="Low complexity" evidence="26">
    <location>
        <begin position="1601"/>
        <end position="1622"/>
    </location>
</feature>
<dbReference type="SUPFAM" id="SSF81324">
    <property type="entry name" value="Voltage-gated potassium channels"/>
    <property type="match status" value="1"/>
</dbReference>
<keyword evidence="3" id="KW-0813">Transport</keyword>
<dbReference type="InterPro" id="IPR028375">
    <property type="entry name" value="KA1/Ssp2_C"/>
</dbReference>
<feature type="compositionally biased region" description="Basic residues" evidence="26">
    <location>
        <begin position="1732"/>
        <end position="1742"/>
    </location>
</feature>
<keyword evidence="9" id="KW-0479">Metal-binding</keyword>
<dbReference type="GO" id="GO:0004674">
    <property type="term" value="F:protein serine/threonine kinase activity"/>
    <property type="evidence" value="ECO:0007669"/>
    <property type="project" value="UniProtKB-KW"/>
</dbReference>
<dbReference type="InterPro" id="IPR036291">
    <property type="entry name" value="NAD(P)-bd_dom_sf"/>
</dbReference>
<feature type="transmembrane region" description="Helical" evidence="27">
    <location>
        <begin position="180"/>
        <end position="201"/>
    </location>
</feature>
<evidence type="ECO:0000256" key="27">
    <source>
        <dbReference type="SAM" id="Phobius"/>
    </source>
</evidence>
<feature type="region of interest" description="Disordered" evidence="26">
    <location>
        <begin position="1979"/>
        <end position="2000"/>
    </location>
</feature>
<dbReference type="Pfam" id="PF03493">
    <property type="entry name" value="BK_channel_a"/>
    <property type="match status" value="1"/>
</dbReference>
<dbReference type="Pfam" id="PF23312">
    <property type="entry name" value="UBA_SIK3"/>
    <property type="match status" value="1"/>
</dbReference>
<dbReference type="InterPro" id="IPR001772">
    <property type="entry name" value="KA1_dom"/>
</dbReference>
<dbReference type="CDD" id="cd14003">
    <property type="entry name" value="STKc_AMPK-like"/>
    <property type="match status" value="1"/>
</dbReference>
<dbReference type="GO" id="GO:0005524">
    <property type="term" value="F:ATP binding"/>
    <property type="evidence" value="ECO:0007669"/>
    <property type="project" value="UniProtKB-KW"/>
</dbReference>
<keyword evidence="10" id="KW-0547">Nucleotide-binding</keyword>
<dbReference type="EMBL" id="LN902844">
    <property type="protein sequence ID" value="CDI97570.1"/>
    <property type="molecule type" value="Genomic_DNA"/>
</dbReference>
<evidence type="ECO:0000256" key="14">
    <source>
        <dbReference type="ARBA" id="ARBA00022840"/>
    </source>
</evidence>
<dbReference type="InterPro" id="IPR000719">
    <property type="entry name" value="Prot_kinase_dom"/>
</dbReference>
<keyword evidence="20 27" id="KW-0472">Membrane</keyword>
<keyword evidence="18 27" id="KW-1133">Transmembrane helix</keyword>
<evidence type="ECO:0000256" key="9">
    <source>
        <dbReference type="ARBA" id="ARBA00022723"/>
    </source>
</evidence>
<evidence type="ECO:0000256" key="25">
    <source>
        <dbReference type="ARBA" id="ARBA00048679"/>
    </source>
</evidence>
<keyword evidence="6" id="KW-0633">Potassium transport</keyword>
<dbReference type="GO" id="GO:0046872">
    <property type="term" value="F:metal ion binding"/>
    <property type="evidence" value="ECO:0007669"/>
    <property type="project" value="UniProtKB-KW"/>
</dbReference>